<proteinExistence type="predicted"/>
<name>A0ABY9VBY9_9BACI</name>
<keyword evidence="1" id="KW-0472">Membrane</keyword>
<keyword evidence="1" id="KW-1133">Transmembrane helix</keyword>
<reference evidence="2 3" key="1">
    <citation type="submission" date="2023-09" db="EMBL/GenBank/DDBJ databases">
        <title>Microbial mechanism of fulvic acid promoting antimony reduction mineralization in rice fields.</title>
        <authorList>
            <person name="Chen G."/>
            <person name="Lan J."/>
        </authorList>
    </citation>
    <scope>NUCLEOTIDE SEQUENCE [LARGE SCALE GENOMIC DNA]</scope>
    <source>
        <strain evidence="2 3">PS1</strain>
    </source>
</reference>
<keyword evidence="3" id="KW-1185">Reference proteome</keyword>
<evidence type="ECO:0000313" key="2">
    <source>
        <dbReference type="EMBL" id="WNF21335.1"/>
    </source>
</evidence>
<gene>
    <name evidence="2" type="ORF">RH061_14135</name>
</gene>
<dbReference type="EMBL" id="CP134494">
    <property type="protein sequence ID" value="WNF21335.1"/>
    <property type="molecule type" value="Genomic_DNA"/>
</dbReference>
<evidence type="ECO:0000313" key="3">
    <source>
        <dbReference type="Proteomes" id="UP001303324"/>
    </source>
</evidence>
<dbReference type="Proteomes" id="UP001303324">
    <property type="component" value="Chromosome"/>
</dbReference>
<feature type="transmembrane region" description="Helical" evidence="1">
    <location>
        <begin position="12"/>
        <end position="30"/>
    </location>
</feature>
<sequence>MLKRFVSNTAGAFVGGSTGASVLTGVGVVIGGGTFAALGFGIGAVTGTASGIKVVSNLIDERR</sequence>
<feature type="transmembrane region" description="Helical" evidence="1">
    <location>
        <begin position="36"/>
        <end position="55"/>
    </location>
</feature>
<protein>
    <submittedName>
        <fullName evidence="2">Glycine zipper family protein</fullName>
    </submittedName>
</protein>
<organism evidence="2 3">
    <name type="scientific">Mesobacillus jeotgali</name>
    <dbReference type="NCBI Taxonomy" id="129985"/>
    <lineage>
        <taxon>Bacteria</taxon>
        <taxon>Bacillati</taxon>
        <taxon>Bacillota</taxon>
        <taxon>Bacilli</taxon>
        <taxon>Bacillales</taxon>
        <taxon>Bacillaceae</taxon>
        <taxon>Mesobacillus</taxon>
    </lineage>
</organism>
<evidence type="ECO:0000256" key="1">
    <source>
        <dbReference type="SAM" id="Phobius"/>
    </source>
</evidence>
<accession>A0ABY9VBY9</accession>
<dbReference type="RefSeq" id="WP_311071075.1">
    <property type="nucleotide sequence ID" value="NZ_CP134494.1"/>
</dbReference>
<keyword evidence="1" id="KW-0812">Transmembrane</keyword>